<dbReference type="Proteomes" id="UP000033066">
    <property type="component" value="Chromosome"/>
</dbReference>
<dbReference type="InterPro" id="IPR008887">
    <property type="entry name" value="UPF0228"/>
</dbReference>
<dbReference type="RefSeq" id="WP_048106163.1">
    <property type="nucleotide sequence ID" value="NZ_CP009517.1"/>
</dbReference>
<dbReference type="PATRIC" id="fig|1434107.4.peg.517"/>
<dbReference type="Pfam" id="PF05727">
    <property type="entry name" value="UPF0228"/>
    <property type="match status" value="1"/>
</dbReference>
<accession>A0A0E3SJR4</accession>
<dbReference type="AlphaFoldDB" id="A0A0E3SJR4"/>
<dbReference type="OrthoDB" id="135514at2157"/>
<keyword evidence="3" id="KW-1185">Reference proteome</keyword>
<evidence type="ECO:0000313" key="2">
    <source>
        <dbReference type="EMBL" id="AKB80972.1"/>
    </source>
</evidence>
<evidence type="ECO:0000256" key="1">
    <source>
        <dbReference type="ARBA" id="ARBA00009746"/>
    </source>
</evidence>
<dbReference type="KEGG" id="mbak:MSBR3_0394"/>
<dbReference type="GeneID" id="24787854"/>
<reference evidence="2" key="1">
    <citation type="submission" date="2014-07" db="EMBL/GenBank/DDBJ databases">
        <title>Methanogenic archaea and the global carbon cycle.</title>
        <authorList>
            <person name="Henriksen J.R."/>
            <person name="Luke J."/>
            <person name="Reinhart S."/>
            <person name="Benedict M.N."/>
            <person name="Youngblut N.D."/>
            <person name="Metcalf M.E."/>
            <person name="Whitaker R.J."/>
            <person name="Metcalf W.W."/>
        </authorList>
    </citation>
    <scope>NUCLEOTIDE SEQUENCE [LARGE SCALE GENOMIC DNA]</scope>
    <source>
        <strain evidence="2">3</strain>
    </source>
</reference>
<dbReference type="EMBL" id="CP009517">
    <property type="protein sequence ID" value="AKB80972.1"/>
    <property type="molecule type" value="Genomic_DNA"/>
</dbReference>
<dbReference type="HOGENOM" id="CLU_106567_0_0_2"/>
<name>A0A0E3SJR4_METBA</name>
<comment type="similarity">
    <text evidence="1">Belongs to the UPF0228 family.</text>
</comment>
<protein>
    <submittedName>
        <fullName evidence="2">Uncharacterized protein</fullName>
    </submittedName>
</protein>
<dbReference type="STRING" id="1434107.MSBR3_0394"/>
<gene>
    <name evidence="2" type="ORF">MSBR3_0394</name>
</gene>
<organism evidence="2 3">
    <name type="scientific">Methanosarcina barkeri 3</name>
    <dbReference type="NCBI Taxonomy" id="1434107"/>
    <lineage>
        <taxon>Archaea</taxon>
        <taxon>Methanobacteriati</taxon>
        <taxon>Methanobacteriota</taxon>
        <taxon>Stenosarchaea group</taxon>
        <taxon>Methanomicrobia</taxon>
        <taxon>Methanosarcinales</taxon>
        <taxon>Methanosarcinaceae</taxon>
        <taxon>Methanosarcina</taxon>
    </lineage>
</organism>
<sequence>MDKKLVIILTLFLGLVVLLGIFIKTSANKETVAHKPQVGGFLIEFEDGTTEQEVKSILKNSNMPINYSIDYNSDIMSSRYYIVVNEDKIVNVRDELRKKENWTDPIFSDFKKGDYYIITVTKQAIQDENFLEIMEDNNLQVKKSVLCLVRFGDGSKDWILGKDYILKDEAVKIKNELEMNEKVLVVSPDYIEG</sequence>
<evidence type="ECO:0000313" key="3">
    <source>
        <dbReference type="Proteomes" id="UP000033066"/>
    </source>
</evidence>
<proteinExistence type="inferred from homology"/>